<gene>
    <name evidence="2" type="ORF">IAC68_06995</name>
</gene>
<accession>A0A9D9DN03</accession>
<comment type="caution">
    <text evidence="2">The sequence shown here is derived from an EMBL/GenBank/DDBJ whole genome shotgun (WGS) entry which is preliminary data.</text>
</comment>
<reference evidence="2" key="1">
    <citation type="submission" date="2020-10" db="EMBL/GenBank/DDBJ databases">
        <authorList>
            <person name="Gilroy R."/>
        </authorList>
    </citation>
    <scope>NUCLEOTIDE SEQUENCE</scope>
    <source>
        <strain evidence="2">15467</strain>
    </source>
</reference>
<feature type="transmembrane region" description="Helical" evidence="1">
    <location>
        <begin position="151"/>
        <end position="171"/>
    </location>
</feature>
<reference evidence="2" key="2">
    <citation type="journal article" date="2021" name="PeerJ">
        <title>Extensive microbial diversity within the chicken gut microbiome revealed by metagenomics and culture.</title>
        <authorList>
            <person name="Gilroy R."/>
            <person name="Ravi A."/>
            <person name="Getino M."/>
            <person name="Pursley I."/>
            <person name="Horton D.L."/>
            <person name="Alikhan N.F."/>
            <person name="Baker D."/>
            <person name="Gharbi K."/>
            <person name="Hall N."/>
            <person name="Watson M."/>
            <person name="Adriaenssens E.M."/>
            <person name="Foster-Nyarko E."/>
            <person name="Jarju S."/>
            <person name="Secka A."/>
            <person name="Antonio M."/>
            <person name="Oren A."/>
            <person name="Chaudhuri R.R."/>
            <person name="La Ragione R."/>
            <person name="Hildebrand F."/>
            <person name="Pallen M.J."/>
        </authorList>
    </citation>
    <scope>NUCLEOTIDE SEQUENCE</scope>
    <source>
        <strain evidence="2">15467</strain>
    </source>
</reference>
<organism evidence="2 3">
    <name type="scientific">Candidatus Egerieousia excrementavium</name>
    <dbReference type="NCBI Taxonomy" id="2840778"/>
    <lineage>
        <taxon>Bacteria</taxon>
        <taxon>Pseudomonadati</taxon>
        <taxon>Bacteroidota</taxon>
        <taxon>Bacteroidia</taxon>
        <taxon>Bacteroidales</taxon>
        <taxon>Candidatus Egerieousia</taxon>
    </lineage>
</organism>
<feature type="transmembrane region" description="Helical" evidence="1">
    <location>
        <begin position="233"/>
        <end position="253"/>
    </location>
</feature>
<name>A0A9D9DN03_9BACT</name>
<dbReference type="Proteomes" id="UP000823635">
    <property type="component" value="Unassembled WGS sequence"/>
</dbReference>
<feature type="transmembrane region" description="Helical" evidence="1">
    <location>
        <begin position="97"/>
        <end position="115"/>
    </location>
</feature>
<dbReference type="AlphaFoldDB" id="A0A9D9DN03"/>
<evidence type="ECO:0000313" key="3">
    <source>
        <dbReference type="Proteomes" id="UP000823635"/>
    </source>
</evidence>
<feature type="transmembrane region" description="Helical" evidence="1">
    <location>
        <begin position="72"/>
        <end position="90"/>
    </location>
</feature>
<feature type="transmembrane region" description="Helical" evidence="1">
    <location>
        <begin position="177"/>
        <end position="197"/>
    </location>
</feature>
<keyword evidence="1" id="KW-1133">Transmembrane helix</keyword>
<sequence length="273" mass="28443">MSYATGAGMFSMDSVPVIICKLAGIVCGCLAIYKLYVSNPGNQKPMITYILSGAGFLLVFLSIFGISVVDYLGLLALIAALILSGSGLEISWKSTSVTWSYIIMLAIILYLYTFIEDTVLAQTVGLAGPILLLVGLGMLKSAVNDAAGISGIGKLKIAAILAICGIALGWIPAIGWIFALILNIVAFIFGLLGYSSFKSADSIGQTGKEGAGNLFISMIIMLAVVVIDIIPFVGGTLAALGAIAAIFFSYMGWKKIVSGLENPAPAAEPLKEV</sequence>
<proteinExistence type="predicted"/>
<dbReference type="EMBL" id="JADINB010000147">
    <property type="protein sequence ID" value="MBO8429658.1"/>
    <property type="molecule type" value="Genomic_DNA"/>
</dbReference>
<feature type="transmembrane region" description="Helical" evidence="1">
    <location>
        <begin position="47"/>
        <end position="66"/>
    </location>
</feature>
<feature type="transmembrane region" description="Helical" evidence="1">
    <location>
        <begin position="209"/>
        <end position="227"/>
    </location>
</feature>
<keyword evidence="1" id="KW-0472">Membrane</keyword>
<feature type="transmembrane region" description="Helical" evidence="1">
    <location>
        <begin position="15"/>
        <end position="35"/>
    </location>
</feature>
<protein>
    <submittedName>
        <fullName evidence="2">Uncharacterized protein</fullName>
    </submittedName>
</protein>
<feature type="transmembrane region" description="Helical" evidence="1">
    <location>
        <begin position="121"/>
        <end position="139"/>
    </location>
</feature>
<keyword evidence="1" id="KW-0812">Transmembrane</keyword>
<evidence type="ECO:0000256" key="1">
    <source>
        <dbReference type="SAM" id="Phobius"/>
    </source>
</evidence>
<evidence type="ECO:0000313" key="2">
    <source>
        <dbReference type="EMBL" id="MBO8429658.1"/>
    </source>
</evidence>